<gene>
    <name evidence="3" type="ORF">HA331_08190</name>
</gene>
<name>A0A832WNC5_PYRHR</name>
<dbReference type="OMA" id="TYPFTRN"/>
<proteinExistence type="predicted"/>
<dbReference type="EMBL" id="DUJN01000007">
    <property type="protein sequence ID" value="HII61701.1"/>
    <property type="molecule type" value="Genomic_DNA"/>
</dbReference>
<sequence length="355" mass="39967">MIYSLVPYINLFSRITLLGASSYRAVKTRESGWILLSFAFLLSTLDVEEYILKPLGIQIQGNHYLFTFLPSFYIGILFLMTTFLLREHQISPRGVIIIGSTFIIFHIWTFAMAVNLFNNDFTLIGLLPSLILGGSLIFLSVSLLEYVNRKSIEILFPIGVGSVGLLNLTYPVTRNIHTISDMLFLVAAIFRLIAAIGAIKMVTFVPKAPKNIKVISKPGAYWTENEEKGLNLISTMNPVIITRKRDLNIKTPAIVYWITKVKEGEIGENIYAILPTNIGILTDLIYRAFKVGYNAVYIDCIEYLILENGTKATLKFLYNAKDIVLSNKGTIVLVINPKALGEQELKIIEKEFQKI</sequence>
<feature type="transmembrane region" description="Helical" evidence="1">
    <location>
        <begin position="123"/>
        <end position="147"/>
    </location>
</feature>
<dbReference type="AlphaFoldDB" id="A0A832WNC5"/>
<reference evidence="3" key="1">
    <citation type="journal article" date="2020" name="bioRxiv">
        <title>A rank-normalized archaeal taxonomy based on genome phylogeny resolves widespread incomplete and uneven classifications.</title>
        <authorList>
            <person name="Rinke C."/>
            <person name="Chuvochina M."/>
            <person name="Mussig A.J."/>
            <person name="Chaumeil P.-A."/>
            <person name="Waite D.W."/>
            <person name="Whitman W.B."/>
            <person name="Parks D.H."/>
            <person name="Hugenholtz P."/>
        </authorList>
    </citation>
    <scope>NUCLEOTIDE SEQUENCE</scope>
    <source>
        <strain evidence="3">UBA8834</strain>
    </source>
</reference>
<dbReference type="InterPro" id="IPR008553">
    <property type="entry name" value="DUF835"/>
</dbReference>
<dbReference type="Pfam" id="PF05763">
    <property type="entry name" value="DUF835"/>
    <property type="match status" value="1"/>
</dbReference>
<evidence type="ECO:0000313" key="4">
    <source>
        <dbReference type="Proteomes" id="UP000617544"/>
    </source>
</evidence>
<evidence type="ECO:0000256" key="1">
    <source>
        <dbReference type="SAM" id="Phobius"/>
    </source>
</evidence>
<feature type="transmembrane region" description="Helical" evidence="1">
    <location>
        <begin position="33"/>
        <end position="52"/>
    </location>
</feature>
<feature type="transmembrane region" description="Helical" evidence="1">
    <location>
        <begin position="154"/>
        <end position="170"/>
    </location>
</feature>
<dbReference type="Proteomes" id="UP000617544">
    <property type="component" value="Unassembled WGS sequence"/>
</dbReference>
<dbReference type="GeneID" id="1442775"/>
<protein>
    <submittedName>
        <fullName evidence="3">DUF835 domain-containing protein</fullName>
    </submittedName>
</protein>
<keyword evidence="1" id="KW-0472">Membrane</keyword>
<organism evidence="3 4">
    <name type="scientific">Pyrococcus horikoshii</name>
    <dbReference type="NCBI Taxonomy" id="53953"/>
    <lineage>
        <taxon>Archaea</taxon>
        <taxon>Methanobacteriati</taxon>
        <taxon>Methanobacteriota</taxon>
        <taxon>Thermococci</taxon>
        <taxon>Thermococcales</taxon>
        <taxon>Thermococcaceae</taxon>
        <taxon>Pyrococcus</taxon>
    </lineage>
</organism>
<dbReference type="RefSeq" id="WP_010885993.1">
    <property type="nucleotide sequence ID" value="NZ_DUJN01000007.1"/>
</dbReference>
<feature type="domain" description="DUF835" evidence="2">
    <location>
        <begin position="229"/>
        <end position="352"/>
    </location>
</feature>
<feature type="transmembrane region" description="Helical" evidence="1">
    <location>
        <begin position="97"/>
        <end position="117"/>
    </location>
</feature>
<evidence type="ECO:0000313" key="3">
    <source>
        <dbReference type="EMBL" id="HII61701.1"/>
    </source>
</evidence>
<keyword evidence="1" id="KW-1133">Transmembrane helix</keyword>
<feature type="transmembrane region" description="Helical" evidence="1">
    <location>
        <begin position="64"/>
        <end position="85"/>
    </location>
</feature>
<evidence type="ECO:0000259" key="2">
    <source>
        <dbReference type="Pfam" id="PF05763"/>
    </source>
</evidence>
<accession>A0A832WNC5</accession>
<keyword evidence="1" id="KW-0812">Transmembrane</keyword>
<feature type="transmembrane region" description="Helical" evidence="1">
    <location>
        <begin position="182"/>
        <end position="203"/>
    </location>
</feature>
<comment type="caution">
    <text evidence="3">The sequence shown here is derived from an EMBL/GenBank/DDBJ whole genome shotgun (WGS) entry which is preliminary data.</text>
</comment>